<reference evidence="4 5" key="1">
    <citation type="submission" date="2020-08" db="EMBL/GenBank/DDBJ databases">
        <title>Genome public.</title>
        <authorList>
            <person name="Liu C."/>
            <person name="Sun Q."/>
        </authorList>
    </citation>
    <scope>NUCLEOTIDE SEQUENCE [LARGE SCALE GENOMIC DNA]</scope>
    <source>
        <strain evidence="4 5">NSJ-7</strain>
    </source>
</reference>
<dbReference type="Pfam" id="PF05598">
    <property type="entry name" value="DUF772"/>
    <property type="match status" value="1"/>
</dbReference>
<keyword evidence="5" id="KW-1185">Reference proteome</keyword>
<dbReference type="Pfam" id="PF13751">
    <property type="entry name" value="DDE_Tnp_1_6"/>
    <property type="match status" value="1"/>
</dbReference>
<accession>A0ABR7FVX4</accession>
<dbReference type="InterPro" id="IPR008490">
    <property type="entry name" value="Transposase_InsH_N"/>
</dbReference>
<evidence type="ECO:0000313" key="5">
    <source>
        <dbReference type="Proteomes" id="UP000635828"/>
    </source>
</evidence>
<dbReference type="Proteomes" id="UP000635828">
    <property type="component" value="Unassembled WGS sequence"/>
</dbReference>
<dbReference type="EMBL" id="JACOOS010000055">
    <property type="protein sequence ID" value="MBC5679329.1"/>
    <property type="molecule type" value="Genomic_DNA"/>
</dbReference>
<evidence type="ECO:0000259" key="3">
    <source>
        <dbReference type="Pfam" id="PF13751"/>
    </source>
</evidence>
<feature type="domain" description="Transposase DDE" evidence="3">
    <location>
        <begin position="411"/>
        <end position="517"/>
    </location>
</feature>
<feature type="region of interest" description="Disordered" evidence="1">
    <location>
        <begin position="263"/>
        <end position="285"/>
    </location>
</feature>
<comment type="caution">
    <text evidence="4">The sequence shown here is derived from an EMBL/GenBank/DDBJ whole genome shotgun (WGS) entry which is preliminary data.</text>
</comment>
<feature type="domain" description="Transposase InsH N-terminal" evidence="2">
    <location>
        <begin position="35"/>
        <end position="119"/>
    </location>
</feature>
<evidence type="ECO:0000259" key="2">
    <source>
        <dbReference type="Pfam" id="PF05598"/>
    </source>
</evidence>
<evidence type="ECO:0000256" key="1">
    <source>
        <dbReference type="SAM" id="MobiDB-lite"/>
    </source>
</evidence>
<gene>
    <name evidence="4" type="ORF">H8S22_17885</name>
</gene>
<dbReference type="RefSeq" id="WP_024729443.1">
    <property type="nucleotide sequence ID" value="NZ_JACOOS010000055.1"/>
</dbReference>
<proteinExistence type="predicted"/>
<evidence type="ECO:0000313" key="4">
    <source>
        <dbReference type="EMBL" id="MBC5679329.1"/>
    </source>
</evidence>
<sequence>MAFVSNNSQQMSLTDSTFNLTERERRFLEKSWAKTFSDRIFPAINEDIFSVLYSSKASRPNTPVNVIVGALILKEALGDSDDELVQALMFDIRYQHALHTTSFEEQPLSDRTLSRFRARCLAYETETGIDLIHICVTSLSKEISEFMGLTPSMQRMDSMMIAANIRNLSLLELFYTCTANLAKVMVSRGVTLPEKQKHYVEKDDYNAFIYHQRKLDANERTIVVMHDAEKLLELCEGDFDDTSEYQLLIRLLKEQTIFNDDGTRRLREKKEKEDPSKVLLNPSDPEATFRKKAGGKHLGYVANLTETVGENKSLITDYAYEQNIYGDSQFMKDHLAKEPIYKQEVLLIADGAYGSEVNVAEAAKHRIRLITTNFTGRKPADIFAEFIFSEDGHELLECINHKKPYQFRYDEHNDRCDALFKKCDCADCPYLAECKPRLRQNNALKELSWKAVNRAKQLRFMKTEEFKQYAHFRNGVESLPSLLRRKYHADKIPTHGKKQTRLHFGFKVAALNFQKLLDYENSLVYCASEKEIA</sequence>
<organism evidence="4 5">
    <name type="scientific">Anaerostipes hominis</name>
    <name type="common">ex Liu et al. 2021</name>
    <dbReference type="NCBI Taxonomy" id="2763018"/>
    <lineage>
        <taxon>Bacteria</taxon>
        <taxon>Bacillati</taxon>
        <taxon>Bacillota</taxon>
        <taxon>Clostridia</taxon>
        <taxon>Lachnospirales</taxon>
        <taxon>Lachnospiraceae</taxon>
        <taxon>Anaerostipes</taxon>
    </lineage>
</organism>
<protein>
    <submittedName>
        <fullName evidence="4">Transposase</fullName>
    </submittedName>
</protein>
<name>A0ABR7FVX4_9FIRM</name>
<dbReference type="InterPro" id="IPR025668">
    <property type="entry name" value="Tnp_DDE_dom"/>
</dbReference>
<feature type="compositionally biased region" description="Basic and acidic residues" evidence="1">
    <location>
        <begin position="263"/>
        <end position="276"/>
    </location>
</feature>